<keyword evidence="2 5" id="KW-0378">Hydrolase</keyword>
<reference evidence="6 7" key="1">
    <citation type="journal article" date="2022" name="Cell">
        <title>Repeat-based holocentromeres influence genome architecture and karyotype evolution.</title>
        <authorList>
            <person name="Hofstatter P.G."/>
            <person name="Thangavel G."/>
            <person name="Lux T."/>
            <person name="Neumann P."/>
            <person name="Vondrak T."/>
            <person name="Novak P."/>
            <person name="Zhang M."/>
            <person name="Costa L."/>
            <person name="Castellani M."/>
            <person name="Scott A."/>
            <person name="Toegelov H."/>
            <person name="Fuchs J."/>
            <person name="Mata-Sucre Y."/>
            <person name="Dias Y."/>
            <person name="Vanzela A.L.L."/>
            <person name="Huettel B."/>
            <person name="Almeida C.C.S."/>
            <person name="Simkova H."/>
            <person name="Souza G."/>
            <person name="Pedrosa-Harand A."/>
            <person name="Macas J."/>
            <person name="Mayer K.F.X."/>
            <person name="Houben A."/>
            <person name="Marques A."/>
        </authorList>
    </citation>
    <scope>NUCLEOTIDE SEQUENCE [LARGE SCALE GENOMIC DNA]</scope>
    <source>
        <strain evidence="6">RhyTen1mFocal</strain>
    </source>
</reference>
<evidence type="ECO:0000256" key="3">
    <source>
        <dbReference type="ARBA" id="ARBA00023295"/>
    </source>
</evidence>
<dbReference type="PROSITE" id="PS00587">
    <property type="entry name" value="GLYCOSYL_HYDROL_F17"/>
    <property type="match status" value="1"/>
</dbReference>
<organism evidence="6 7">
    <name type="scientific">Rhynchospora tenuis</name>
    <dbReference type="NCBI Taxonomy" id="198213"/>
    <lineage>
        <taxon>Eukaryota</taxon>
        <taxon>Viridiplantae</taxon>
        <taxon>Streptophyta</taxon>
        <taxon>Embryophyta</taxon>
        <taxon>Tracheophyta</taxon>
        <taxon>Spermatophyta</taxon>
        <taxon>Magnoliopsida</taxon>
        <taxon>Liliopsida</taxon>
        <taxon>Poales</taxon>
        <taxon>Cyperaceae</taxon>
        <taxon>Cyperoideae</taxon>
        <taxon>Rhynchosporeae</taxon>
        <taxon>Rhynchospora</taxon>
    </lineage>
</organism>
<evidence type="ECO:0000256" key="4">
    <source>
        <dbReference type="RuleBase" id="RU004335"/>
    </source>
</evidence>
<dbReference type="GO" id="GO:0005975">
    <property type="term" value="P:carbohydrate metabolic process"/>
    <property type="evidence" value="ECO:0007669"/>
    <property type="project" value="InterPro"/>
</dbReference>
<keyword evidence="3 5" id="KW-0326">Glycosidase</keyword>
<dbReference type="InterPro" id="IPR017853">
    <property type="entry name" value="GH"/>
</dbReference>
<evidence type="ECO:0000313" key="6">
    <source>
        <dbReference type="EMBL" id="KAJ3701373.1"/>
    </source>
</evidence>
<protein>
    <submittedName>
        <fullName evidence="6">Uncharacterized protein</fullName>
    </submittedName>
</protein>
<dbReference type="Gene3D" id="3.20.20.80">
    <property type="entry name" value="Glycosidases"/>
    <property type="match status" value="1"/>
</dbReference>
<dbReference type="Proteomes" id="UP001210211">
    <property type="component" value="Unassembled WGS sequence"/>
</dbReference>
<evidence type="ECO:0000256" key="2">
    <source>
        <dbReference type="ARBA" id="ARBA00022801"/>
    </source>
</evidence>
<comment type="similarity">
    <text evidence="1 4">Belongs to the glycosyl hydrolase 17 family.</text>
</comment>
<dbReference type="InterPro" id="IPR000490">
    <property type="entry name" value="Glyco_hydro_17"/>
</dbReference>
<name>A0AAD5ZP46_9POAL</name>
<proteinExistence type="inferred from homology"/>
<sequence>MANVGVCYGRDGDNIPLPRETVNLCRSKQIRAMRIYGPDHDILEALKGTGIRLIMHAPGPDAHIQALREKSYAADWVKENIKKFDPDVSFKYIAVGNEVEGDDVDHILPAMMNIHSAIKAEGLERKIKVSTVVKSDVLTPDSYPPSNAKFKDNRMVRIVQFLSKNGAPLLANIYPYFAYVREQANISLAYALFKGGHVDGNYENLFDAMVDSMYYALEKAKCPDVKVVVSETGWPSDGGVGDYNQNVINHVPRGTPKRPGELETYIFAMFNENTKPIFANFGSVEHHFGLFDPVKRKLVYPINFK</sequence>
<keyword evidence="7" id="KW-1185">Reference proteome</keyword>
<dbReference type="AlphaFoldDB" id="A0AAD5ZP46"/>
<dbReference type="Pfam" id="PF00332">
    <property type="entry name" value="Glyco_hydro_17"/>
    <property type="match status" value="1"/>
</dbReference>
<gene>
    <name evidence="6" type="ORF">LUZ61_005078</name>
</gene>
<comment type="caution">
    <text evidence="6">The sequence shown here is derived from an EMBL/GenBank/DDBJ whole genome shotgun (WGS) entry which is preliminary data.</text>
</comment>
<dbReference type="GO" id="GO:0042973">
    <property type="term" value="F:glucan endo-1,3-beta-D-glucosidase activity"/>
    <property type="evidence" value="ECO:0007669"/>
    <property type="project" value="UniProtKB-ARBA"/>
</dbReference>
<evidence type="ECO:0000256" key="1">
    <source>
        <dbReference type="ARBA" id="ARBA00008773"/>
    </source>
</evidence>
<dbReference type="EMBL" id="JAMRDG010000001">
    <property type="protein sequence ID" value="KAJ3701373.1"/>
    <property type="molecule type" value="Genomic_DNA"/>
</dbReference>
<evidence type="ECO:0000313" key="7">
    <source>
        <dbReference type="Proteomes" id="UP001210211"/>
    </source>
</evidence>
<dbReference type="InterPro" id="IPR044965">
    <property type="entry name" value="Glyco_hydro_17_plant"/>
</dbReference>
<evidence type="ECO:0000256" key="5">
    <source>
        <dbReference type="RuleBase" id="RU004336"/>
    </source>
</evidence>
<accession>A0AAD5ZP46</accession>
<dbReference type="PANTHER" id="PTHR32227">
    <property type="entry name" value="GLUCAN ENDO-1,3-BETA-GLUCOSIDASE BG1-RELATED-RELATED"/>
    <property type="match status" value="1"/>
</dbReference>
<dbReference type="FunFam" id="3.20.20.80:FF:000010">
    <property type="entry name" value="glucan endo-1,3-beta-glucosidase, basic"/>
    <property type="match status" value="1"/>
</dbReference>
<dbReference type="SUPFAM" id="SSF51445">
    <property type="entry name" value="(Trans)glycosidases"/>
    <property type="match status" value="1"/>
</dbReference>